<evidence type="ECO:0000313" key="1">
    <source>
        <dbReference type="EMBL" id="OME64177.1"/>
    </source>
</evidence>
<evidence type="ECO:0000313" key="2">
    <source>
        <dbReference type="Proteomes" id="UP000187425"/>
    </source>
</evidence>
<reference evidence="1 2" key="1">
    <citation type="submission" date="2016-11" db="EMBL/GenBank/DDBJ databases">
        <title>Paenibacillus species isolates.</title>
        <authorList>
            <person name="Beno S.M."/>
        </authorList>
    </citation>
    <scope>NUCLEOTIDE SEQUENCE [LARGE SCALE GENOMIC DNA]</scope>
    <source>
        <strain evidence="1 2">FSL H7-0443</strain>
    </source>
</reference>
<accession>A0A1R0Z7V5</accession>
<organism evidence="1 2">
    <name type="scientific">Paenibacillus odorifer</name>
    <dbReference type="NCBI Taxonomy" id="189426"/>
    <lineage>
        <taxon>Bacteria</taxon>
        <taxon>Bacillati</taxon>
        <taxon>Bacillota</taxon>
        <taxon>Bacilli</taxon>
        <taxon>Bacillales</taxon>
        <taxon>Paenibacillaceae</taxon>
        <taxon>Paenibacillus</taxon>
    </lineage>
</organism>
<dbReference type="RefSeq" id="WP_076287076.1">
    <property type="nucleotide sequence ID" value="NZ_MPTW01000042.1"/>
</dbReference>
<protein>
    <submittedName>
        <fullName evidence="1">Uncharacterized protein</fullName>
    </submittedName>
</protein>
<dbReference type="AlphaFoldDB" id="A0A1R0Z7V5"/>
<dbReference type="EMBL" id="MPTW01000042">
    <property type="protein sequence ID" value="OME64177.1"/>
    <property type="molecule type" value="Genomic_DNA"/>
</dbReference>
<proteinExistence type="predicted"/>
<dbReference type="OrthoDB" id="1550463at2"/>
<dbReference type="Proteomes" id="UP000187425">
    <property type="component" value="Unassembled WGS sequence"/>
</dbReference>
<name>A0A1R0Z7V5_9BACL</name>
<comment type="caution">
    <text evidence="1">The sequence shown here is derived from an EMBL/GenBank/DDBJ whole genome shotgun (WGS) entry which is preliminary data.</text>
</comment>
<gene>
    <name evidence="1" type="ORF">BSK65_29710</name>
</gene>
<sequence>MRNIVEDSQFLSERAEMMYYFQDEFYISEKTEIIHSPSGKFKLEIHHYNHVEGFIRHNYTKGIVTDSEHKIIDIIYRNYDPFLFSWLEVNGTEYLLCGLDYQGYSIVNLSNKETNHYVPEEAYKGHGFCWGEIIYFQQKKLIVIDGCYWACPYELVFYDFSNPMNVPYNELFRVDVDSVLNWDSWKDSCRVIYLDNENNETEFVF</sequence>